<feature type="compositionally biased region" description="Pro residues" evidence="1">
    <location>
        <begin position="90"/>
        <end position="102"/>
    </location>
</feature>
<evidence type="ECO:0000313" key="2">
    <source>
        <dbReference type="EMBL" id="MFB9074824.1"/>
    </source>
</evidence>
<dbReference type="EMBL" id="JBHMFI010000002">
    <property type="protein sequence ID" value="MFB9074824.1"/>
    <property type="molecule type" value="Genomic_DNA"/>
</dbReference>
<accession>A0ABV5G896</accession>
<proteinExistence type="predicted"/>
<feature type="compositionally biased region" description="Polar residues" evidence="1">
    <location>
        <begin position="78"/>
        <end position="88"/>
    </location>
</feature>
<gene>
    <name evidence="2" type="ORF">ACFFX0_27995</name>
</gene>
<organism evidence="2 3">
    <name type="scientific">Citricoccus parietis</name>
    <dbReference type="NCBI Taxonomy" id="592307"/>
    <lineage>
        <taxon>Bacteria</taxon>
        <taxon>Bacillati</taxon>
        <taxon>Actinomycetota</taxon>
        <taxon>Actinomycetes</taxon>
        <taxon>Micrococcales</taxon>
        <taxon>Micrococcaceae</taxon>
        <taxon>Citricoccus</taxon>
    </lineage>
</organism>
<feature type="region of interest" description="Disordered" evidence="1">
    <location>
        <begin position="62"/>
        <end position="129"/>
    </location>
</feature>
<keyword evidence="3" id="KW-1185">Reference proteome</keyword>
<protein>
    <submittedName>
        <fullName evidence="2">Uncharacterized protein</fullName>
    </submittedName>
</protein>
<evidence type="ECO:0000256" key="1">
    <source>
        <dbReference type="SAM" id="MobiDB-lite"/>
    </source>
</evidence>
<comment type="caution">
    <text evidence="2">The sequence shown here is derived from an EMBL/GenBank/DDBJ whole genome shotgun (WGS) entry which is preliminary data.</text>
</comment>
<reference evidence="2 3" key="1">
    <citation type="submission" date="2024-09" db="EMBL/GenBank/DDBJ databases">
        <authorList>
            <person name="Sun Q."/>
            <person name="Mori K."/>
        </authorList>
    </citation>
    <scope>NUCLEOTIDE SEQUENCE [LARGE SCALE GENOMIC DNA]</scope>
    <source>
        <strain evidence="2 3">CCM 7609</strain>
    </source>
</reference>
<dbReference type="Proteomes" id="UP001589575">
    <property type="component" value="Unassembled WGS sequence"/>
</dbReference>
<name>A0ABV5G896_9MICC</name>
<sequence>MSRTRYGRGWTWPWDLRDETGRGSRAAGLSPAPWRSMTALTRSLNTLPFVYVLLSRWSQVAETRDTSPAGRRLGLSVDQFSRPDSSGMSWPPPALPPSPPPSRRCRLNSQPLRTPPCARRTRSAGMATG</sequence>
<evidence type="ECO:0000313" key="3">
    <source>
        <dbReference type="Proteomes" id="UP001589575"/>
    </source>
</evidence>